<keyword evidence="3" id="KW-1185">Reference proteome</keyword>
<evidence type="ECO:0000313" key="2">
    <source>
        <dbReference type="EMBL" id="SFE10508.1"/>
    </source>
</evidence>
<dbReference type="AlphaFoldDB" id="A0A1I1XV02"/>
<protein>
    <submittedName>
        <fullName evidence="2">Uncharacterized protein</fullName>
    </submittedName>
</protein>
<feature type="compositionally biased region" description="Polar residues" evidence="1">
    <location>
        <begin position="67"/>
        <end position="76"/>
    </location>
</feature>
<name>A0A1I1XV02_9BACT</name>
<evidence type="ECO:0000256" key="1">
    <source>
        <dbReference type="SAM" id="MobiDB-lite"/>
    </source>
</evidence>
<dbReference type="Pfam" id="PF13665">
    <property type="entry name" value="Tox-PAAR-like"/>
    <property type="match status" value="1"/>
</dbReference>
<dbReference type="OrthoDB" id="5513456at2"/>
<accession>A0A1I1XV02</accession>
<feature type="region of interest" description="Disordered" evidence="1">
    <location>
        <begin position="48"/>
        <end position="99"/>
    </location>
</feature>
<dbReference type="CDD" id="cd14740">
    <property type="entry name" value="PAAR_4"/>
    <property type="match status" value="1"/>
</dbReference>
<organism evidence="2 3">
    <name type="scientific">Nannocystis exedens</name>
    <dbReference type="NCBI Taxonomy" id="54"/>
    <lineage>
        <taxon>Bacteria</taxon>
        <taxon>Pseudomonadati</taxon>
        <taxon>Myxococcota</taxon>
        <taxon>Polyangia</taxon>
        <taxon>Nannocystales</taxon>
        <taxon>Nannocystaceae</taxon>
        <taxon>Nannocystis</taxon>
    </lineage>
</organism>
<dbReference type="SUPFAM" id="SSF55486">
    <property type="entry name" value="Metalloproteases ('zincins'), catalytic domain"/>
    <property type="match status" value="1"/>
</dbReference>
<proteinExistence type="predicted"/>
<dbReference type="EMBL" id="FOMX01000008">
    <property type="protein sequence ID" value="SFE10508.1"/>
    <property type="molecule type" value="Genomic_DNA"/>
</dbReference>
<gene>
    <name evidence="2" type="ORF">SAMN02745121_03059</name>
</gene>
<sequence>MPATVIINNLTVVHKQSGGTSVAAPDVCKTPTPSGPVPLPYANTALSRNTAKGGKRTRVDGQPPALKSSTFSSSAGNEPGTLGGIISGKTKGQAKPRSYSLDVKVENQPVVRFTDVMVQNAGAAPNATGIISQPSGAATGLGPDKVEVVEMRWSRTELCCGDPVTLHVTTQNAKDGQPVQVWARRTDPSRCTTMEGIAVEVHGNKAEVPWISRWRFKFREKIPAVAAQEMLKGAQKSSNALEFQNPPAQAKQTIHAPTHWAWKFVWSKRLNKWVKNGEHYAWEVAFDIEIADGWMIVRRELDFNLRSGQAPVNPLTWREWAQEIEAVWDRKFYFHRLDCKREHRCDCILMGCCKYPLRIFAKQGAAHGKIDLFEGAPLAKNWGKPDLWWYSHTWWSEIGGASGYVRAHEFGHLIGCYDEYAGGACQAGGQWVGAPNSIMNNGRSVFPRHVEAFRKMFSAASPVVGAVRTVRI</sequence>
<dbReference type="STRING" id="54.SAMN02745121_03059"/>
<evidence type="ECO:0000313" key="3">
    <source>
        <dbReference type="Proteomes" id="UP000199400"/>
    </source>
</evidence>
<dbReference type="Proteomes" id="UP000199400">
    <property type="component" value="Unassembled WGS sequence"/>
</dbReference>
<dbReference type="RefSeq" id="WP_096331092.1">
    <property type="nucleotide sequence ID" value="NZ_FOMX01000008.1"/>
</dbReference>
<reference evidence="3" key="1">
    <citation type="submission" date="2016-10" db="EMBL/GenBank/DDBJ databases">
        <authorList>
            <person name="Varghese N."/>
            <person name="Submissions S."/>
        </authorList>
    </citation>
    <scope>NUCLEOTIDE SEQUENCE [LARGE SCALE GENOMIC DNA]</scope>
    <source>
        <strain evidence="3">ATCC 25963</strain>
    </source>
</reference>